<dbReference type="STRING" id="449447.MAE_22900"/>
<dbReference type="EnsemblBacteria" id="BAG02112">
    <property type="protein sequence ID" value="BAG02112"/>
    <property type="gene ID" value="MAE_22900"/>
</dbReference>
<evidence type="ECO:0000256" key="1">
    <source>
        <dbReference type="SAM" id="MobiDB-lite"/>
    </source>
</evidence>
<proteinExistence type="predicted"/>
<evidence type="ECO:0000313" key="3">
    <source>
        <dbReference type="Proteomes" id="UP000001510"/>
    </source>
</evidence>
<keyword evidence="3" id="KW-1185">Reference proteome</keyword>
<name>B0JGA7_MICAN</name>
<dbReference type="KEGG" id="mar:MAE_22900"/>
<sequence length="57" mass="6323">MLPISPSPPATRTKWSPHLPPQRARSGLPISPSPQFIIDNSSEILGLKPRRSRLALR</sequence>
<organism evidence="2 3">
    <name type="scientific">Microcystis aeruginosa (strain NIES-843 / IAM M-2473)</name>
    <dbReference type="NCBI Taxonomy" id="449447"/>
    <lineage>
        <taxon>Bacteria</taxon>
        <taxon>Bacillati</taxon>
        <taxon>Cyanobacteriota</taxon>
        <taxon>Cyanophyceae</taxon>
        <taxon>Oscillatoriophycideae</taxon>
        <taxon>Chroococcales</taxon>
        <taxon>Microcystaceae</taxon>
        <taxon>Microcystis</taxon>
    </lineage>
</organism>
<dbReference type="EMBL" id="AP009552">
    <property type="protein sequence ID" value="BAG02112.1"/>
    <property type="molecule type" value="Genomic_DNA"/>
</dbReference>
<dbReference type="AlphaFoldDB" id="B0JGA7"/>
<protein>
    <submittedName>
        <fullName evidence="2">Uncharacterized protein</fullName>
    </submittedName>
</protein>
<feature type="region of interest" description="Disordered" evidence="1">
    <location>
        <begin position="1"/>
        <end position="33"/>
    </location>
</feature>
<gene>
    <name evidence="2" type="ordered locus">MAE_22900</name>
</gene>
<evidence type="ECO:0000313" key="2">
    <source>
        <dbReference type="EMBL" id="BAG02112.1"/>
    </source>
</evidence>
<accession>B0JGA7</accession>
<dbReference type="Proteomes" id="UP000001510">
    <property type="component" value="Chromosome"/>
</dbReference>
<dbReference type="PaxDb" id="449447-MAE_22900"/>
<reference evidence="2 3" key="1">
    <citation type="journal article" date="2007" name="DNA Res.">
        <title>Complete genomic structure of the bloom-forming toxic cyanobacterium Microcystis aeruginosa NIES-843.</title>
        <authorList>
            <person name="Kaneko T."/>
            <person name="Nakajima N."/>
            <person name="Okamoto S."/>
            <person name="Suzuki I."/>
            <person name="Tanabe Y."/>
            <person name="Tamaoki M."/>
            <person name="Nakamura Y."/>
            <person name="Kasai F."/>
            <person name="Watanabe A."/>
            <person name="Kawashima K."/>
            <person name="Kishida Y."/>
            <person name="Ono A."/>
            <person name="Shimizu Y."/>
            <person name="Takahashi C."/>
            <person name="Minami C."/>
            <person name="Fujishiro T."/>
            <person name="Kohara M."/>
            <person name="Katoh M."/>
            <person name="Nakazaki N."/>
            <person name="Nakayama S."/>
            <person name="Yamada M."/>
            <person name="Tabata S."/>
            <person name="Watanabe M.M."/>
        </authorList>
    </citation>
    <scope>NUCLEOTIDE SEQUENCE [LARGE SCALE GENOMIC DNA]</scope>
    <source>
        <strain evidence="3">NIES-843 / IAM M-247</strain>
    </source>
</reference>
<dbReference type="HOGENOM" id="CLU_2991665_0_0_3"/>